<evidence type="ECO:0000256" key="2">
    <source>
        <dbReference type="ARBA" id="ARBA00001946"/>
    </source>
</evidence>
<evidence type="ECO:0000256" key="1">
    <source>
        <dbReference type="ARBA" id="ARBA00000077"/>
    </source>
</evidence>
<dbReference type="GO" id="GO:0003723">
    <property type="term" value="F:RNA binding"/>
    <property type="evidence" value="ECO:0007669"/>
    <property type="project" value="UniProtKB-UniRule"/>
</dbReference>
<dbReference type="InterPro" id="IPR012337">
    <property type="entry name" value="RNaseH-like_sf"/>
</dbReference>
<comment type="similarity">
    <text evidence="5 14 16">Belongs to the RNase HII family.</text>
</comment>
<dbReference type="GO" id="GO:0032299">
    <property type="term" value="C:ribonuclease H2 complex"/>
    <property type="evidence" value="ECO:0007669"/>
    <property type="project" value="TreeGrafter"/>
</dbReference>
<dbReference type="Gene3D" id="3.30.420.10">
    <property type="entry name" value="Ribonuclease H-like superfamily/Ribonuclease H"/>
    <property type="match status" value="1"/>
</dbReference>
<evidence type="ECO:0000259" key="17">
    <source>
        <dbReference type="PROSITE" id="PS51975"/>
    </source>
</evidence>
<dbReference type="EC" id="3.1.26.4" evidence="6 14"/>
<evidence type="ECO:0000313" key="19">
    <source>
        <dbReference type="Proteomes" id="UP000317496"/>
    </source>
</evidence>
<dbReference type="GO" id="GO:0030145">
    <property type="term" value="F:manganese ion binding"/>
    <property type="evidence" value="ECO:0007669"/>
    <property type="project" value="UniProtKB-UniRule"/>
</dbReference>
<keyword evidence="12 14" id="KW-0378">Hydrolase</keyword>
<evidence type="ECO:0000256" key="14">
    <source>
        <dbReference type="HAMAP-Rule" id="MF_00052"/>
    </source>
</evidence>
<evidence type="ECO:0000256" key="9">
    <source>
        <dbReference type="ARBA" id="ARBA00022722"/>
    </source>
</evidence>
<dbReference type="InterPro" id="IPR022898">
    <property type="entry name" value="RNase_HII"/>
</dbReference>
<evidence type="ECO:0000256" key="4">
    <source>
        <dbReference type="ARBA" id="ARBA00004496"/>
    </source>
</evidence>
<keyword evidence="19" id="KW-1185">Reference proteome</keyword>
<evidence type="ECO:0000256" key="7">
    <source>
        <dbReference type="ARBA" id="ARBA00019179"/>
    </source>
</evidence>
<evidence type="ECO:0000256" key="6">
    <source>
        <dbReference type="ARBA" id="ARBA00012180"/>
    </source>
</evidence>
<keyword evidence="11 14" id="KW-0255">Endonuclease</keyword>
<dbReference type="PANTHER" id="PTHR10954:SF18">
    <property type="entry name" value="RIBONUCLEASE HII"/>
    <property type="match status" value="1"/>
</dbReference>
<comment type="cofactor">
    <cofactor evidence="14 15">
        <name>Mn(2+)</name>
        <dbReference type="ChEBI" id="CHEBI:29035"/>
    </cofactor>
    <cofactor evidence="14 15">
        <name>Mg(2+)</name>
        <dbReference type="ChEBI" id="CHEBI:18420"/>
    </cofactor>
    <text evidence="14 15">Manganese or magnesium. Binds 1 divalent metal ion per monomer in the absence of substrate. May bind a second metal ion after substrate binding.</text>
</comment>
<comment type="catalytic activity">
    <reaction evidence="1 14 15 16">
        <text>Endonucleolytic cleavage to 5'-phosphomonoester.</text>
        <dbReference type="EC" id="3.1.26.4"/>
    </reaction>
</comment>
<organism evidence="18 19">
    <name type="scientific">Ferrovibrio terrae</name>
    <dbReference type="NCBI Taxonomy" id="2594003"/>
    <lineage>
        <taxon>Bacteria</taxon>
        <taxon>Pseudomonadati</taxon>
        <taxon>Pseudomonadota</taxon>
        <taxon>Alphaproteobacteria</taxon>
        <taxon>Rhodospirillales</taxon>
        <taxon>Rhodospirillaceae</taxon>
        <taxon>Ferrovibrio</taxon>
    </lineage>
</organism>
<dbReference type="EMBL" id="CP041636">
    <property type="protein sequence ID" value="QDO99697.1"/>
    <property type="molecule type" value="Genomic_DNA"/>
</dbReference>
<feature type="binding site" evidence="14 15">
    <location>
        <position position="112"/>
    </location>
    <ligand>
        <name>a divalent metal cation</name>
        <dbReference type="ChEBI" id="CHEBI:60240"/>
    </ligand>
</feature>
<evidence type="ECO:0000313" key="18">
    <source>
        <dbReference type="EMBL" id="QDO99697.1"/>
    </source>
</evidence>
<dbReference type="PANTHER" id="PTHR10954">
    <property type="entry name" value="RIBONUCLEASE H2 SUBUNIT A"/>
    <property type="match status" value="1"/>
</dbReference>
<dbReference type="GO" id="GO:0006298">
    <property type="term" value="P:mismatch repair"/>
    <property type="evidence" value="ECO:0007669"/>
    <property type="project" value="TreeGrafter"/>
</dbReference>
<dbReference type="InterPro" id="IPR024567">
    <property type="entry name" value="RNase_HII/HIII_dom"/>
</dbReference>
<evidence type="ECO:0000256" key="11">
    <source>
        <dbReference type="ARBA" id="ARBA00022759"/>
    </source>
</evidence>
<dbReference type="SUPFAM" id="SSF53098">
    <property type="entry name" value="Ribonuclease H-like"/>
    <property type="match status" value="1"/>
</dbReference>
<dbReference type="HAMAP" id="MF_00052_B">
    <property type="entry name" value="RNase_HII_B"/>
    <property type="match status" value="1"/>
</dbReference>
<evidence type="ECO:0000256" key="10">
    <source>
        <dbReference type="ARBA" id="ARBA00022723"/>
    </source>
</evidence>
<keyword evidence="10 14" id="KW-0479">Metal-binding</keyword>
<dbReference type="AlphaFoldDB" id="A0A516H7E5"/>
<dbReference type="Pfam" id="PF01351">
    <property type="entry name" value="RNase_HII"/>
    <property type="match status" value="1"/>
</dbReference>
<keyword evidence="9 14" id="KW-0540">Nuclease</keyword>
<evidence type="ECO:0000256" key="15">
    <source>
        <dbReference type="PROSITE-ProRule" id="PRU01319"/>
    </source>
</evidence>
<sequence length="207" mass="21960">MGPGGQFPGGLICGVDEAGRGPLAGPVVAAAVILDRRRRPRGLDDSKKLTAEQRELLFARLFDYAREGHAHIGVGAASVAEIGRLNIFHATMLAMCRAVTALRVQPAHALIDGNHAPKQLGCPCTPVVDGDALSVSISAASIVAKVVRDRAMAKLHARYPQYGWANNKGYGTPEHQAGLRLAGVSKHHRLGFAPVRSQLTLDLVLTN</sequence>
<name>A0A516H7E5_9PROT</name>
<evidence type="ECO:0000256" key="13">
    <source>
        <dbReference type="ARBA" id="ARBA00023211"/>
    </source>
</evidence>
<dbReference type="InterPro" id="IPR001352">
    <property type="entry name" value="RNase_HII/HIII"/>
</dbReference>
<proteinExistence type="inferred from homology"/>
<gene>
    <name evidence="14" type="primary">rnhB</name>
    <name evidence="18" type="ORF">FNB15_08570</name>
</gene>
<dbReference type="InterPro" id="IPR036397">
    <property type="entry name" value="RNaseH_sf"/>
</dbReference>
<keyword evidence="13 14" id="KW-0464">Manganese</keyword>
<comment type="function">
    <text evidence="3 14 16">Endonuclease that specifically degrades the RNA of RNA-DNA hybrids.</text>
</comment>
<protein>
    <recommendedName>
        <fullName evidence="7 14">Ribonuclease HII</fullName>
        <shortName evidence="14">RNase HII</shortName>
        <ecNumber evidence="6 14">3.1.26.4</ecNumber>
    </recommendedName>
</protein>
<evidence type="ECO:0000256" key="12">
    <source>
        <dbReference type="ARBA" id="ARBA00022801"/>
    </source>
</evidence>
<dbReference type="Proteomes" id="UP000317496">
    <property type="component" value="Chromosome"/>
</dbReference>
<dbReference type="KEGG" id="fer:FNB15_08570"/>
<keyword evidence="8 14" id="KW-0963">Cytoplasm</keyword>
<dbReference type="NCBIfam" id="NF000595">
    <property type="entry name" value="PRK00015.1-3"/>
    <property type="match status" value="1"/>
</dbReference>
<dbReference type="CDD" id="cd07182">
    <property type="entry name" value="RNase_HII_bacteria_HII_like"/>
    <property type="match status" value="1"/>
</dbReference>
<feature type="binding site" evidence="14 15">
    <location>
        <position position="16"/>
    </location>
    <ligand>
        <name>a divalent metal cation</name>
        <dbReference type="ChEBI" id="CHEBI:60240"/>
    </ligand>
</feature>
<comment type="subcellular location">
    <subcellularLocation>
        <location evidence="4 14">Cytoplasm</location>
    </subcellularLocation>
</comment>
<evidence type="ECO:0000256" key="3">
    <source>
        <dbReference type="ARBA" id="ARBA00004065"/>
    </source>
</evidence>
<evidence type="ECO:0000256" key="16">
    <source>
        <dbReference type="RuleBase" id="RU003515"/>
    </source>
</evidence>
<feature type="domain" description="RNase H type-2" evidence="17">
    <location>
        <begin position="10"/>
        <end position="207"/>
    </location>
</feature>
<evidence type="ECO:0000256" key="5">
    <source>
        <dbReference type="ARBA" id="ARBA00007383"/>
    </source>
</evidence>
<dbReference type="OrthoDB" id="9803420at2"/>
<dbReference type="PROSITE" id="PS51975">
    <property type="entry name" value="RNASE_H_2"/>
    <property type="match status" value="1"/>
</dbReference>
<feature type="binding site" evidence="14 15">
    <location>
        <position position="17"/>
    </location>
    <ligand>
        <name>a divalent metal cation</name>
        <dbReference type="ChEBI" id="CHEBI:60240"/>
    </ligand>
</feature>
<dbReference type="GO" id="GO:0043137">
    <property type="term" value="P:DNA replication, removal of RNA primer"/>
    <property type="evidence" value="ECO:0007669"/>
    <property type="project" value="TreeGrafter"/>
</dbReference>
<accession>A0A516H7E5</accession>
<comment type="cofactor">
    <cofactor evidence="2">
        <name>Mg(2+)</name>
        <dbReference type="ChEBI" id="CHEBI:18420"/>
    </cofactor>
</comment>
<evidence type="ECO:0000256" key="8">
    <source>
        <dbReference type="ARBA" id="ARBA00022490"/>
    </source>
</evidence>
<dbReference type="GO" id="GO:0005737">
    <property type="term" value="C:cytoplasm"/>
    <property type="evidence" value="ECO:0007669"/>
    <property type="project" value="UniProtKB-SubCell"/>
</dbReference>
<dbReference type="GO" id="GO:0004523">
    <property type="term" value="F:RNA-DNA hybrid ribonuclease activity"/>
    <property type="evidence" value="ECO:0007669"/>
    <property type="project" value="UniProtKB-UniRule"/>
</dbReference>
<reference evidence="18 19" key="1">
    <citation type="submission" date="2019-07" db="EMBL/GenBank/DDBJ databases">
        <title>Genome sequencing for Ferrovibrio sp. K5.</title>
        <authorList>
            <person name="Park S.-J."/>
        </authorList>
    </citation>
    <scope>NUCLEOTIDE SEQUENCE [LARGE SCALE GENOMIC DNA]</scope>
    <source>
        <strain evidence="18 19">K5</strain>
    </source>
</reference>